<protein>
    <submittedName>
        <fullName evidence="1">Uncharacterized protein</fullName>
    </submittedName>
</protein>
<evidence type="ECO:0000313" key="2">
    <source>
        <dbReference type="Proteomes" id="UP000277855"/>
    </source>
</evidence>
<gene>
    <name evidence="1" type="ORF">KARL1_198</name>
</gene>
<reference evidence="1 2" key="1">
    <citation type="journal article" date="2018" name="Sci. Rep.">
        <title>Enhanced antibacterial effect of the novel T4-like bacteriophage KARL-1 in combination with antibiotics against multi-drug resistant Acinetobacter baumannii.</title>
        <authorList>
            <person name="Jansen M."/>
            <person name="Wahida A."/>
            <person name="Latz S."/>
            <person name="Kruttgen A."/>
            <person name="Hafner H."/>
            <person name="Buhl E.M."/>
            <person name="Ritter K."/>
            <person name="Horz H.P."/>
        </authorList>
    </citation>
    <scope>NUCLEOTIDE SEQUENCE [LARGE SCALE GENOMIC DNA]</scope>
</reference>
<accession>A0A385IIV2</accession>
<sequence>MSLLFGSIIALFLSIFPIAMVVFYKSSTLITVLVVILNLLGFVTMGVTTFIAFIIAAISIGVMNTLKSIAFALVLLLIVAIAGIGDLAIIASLLGAM</sequence>
<dbReference type="Proteomes" id="UP000277855">
    <property type="component" value="Segment"/>
</dbReference>
<organism evidence="1 2">
    <name type="scientific">Acinetobacter phage KARL-1</name>
    <dbReference type="NCBI Taxonomy" id="2301662"/>
    <lineage>
        <taxon>Viruses</taxon>
        <taxon>Duplodnaviria</taxon>
        <taxon>Heunggongvirae</taxon>
        <taxon>Uroviricota</taxon>
        <taxon>Caudoviricetes</taxon>
        <taxon>Pantevenvirales</taxon>
        <taxon>Straboviridae</taxon>
        <taxon>Twarogvirinae</taxon>
        <taxon>Lazarusvirus</taxon>
        <taxon>Lazarusvirus karl</taxon>
    </lineage>
</organism>
<dbReference type="EMBL" id="MH713599">
    <property type="protein sequence ID" value="AXY82817.1"/>
    <property type="molecule type" value="Genomic_DNA"/>
</dbReference>
<keyword evidence="2" id="KW-1185">Reference proteome</keyword>
<proteinExistence type="predicted"/>
<evidence type="ECO:0000313" key="1">
    <source>
        <dbReference type="EMBL" id="AXY82817.1"/>
    </source>
</evidence>
<name>A0A385IIV2_9CAUD</name>